<dbReference type="EMBL" id="FNGI01000007">
    <property type="protein sequence ID" value="SDL78169.1"/>
    <property type="molecule type" value="Genomic_DNA"/>
</dbReference>
<proteinExistence type="predicted"/>
<evidence type="ECO:0000256" key="2">
    <source>
        <dbReference type="ARBA" id="ARBA00022722"/>
    </source>
</evidence>
<keyword evidence="7" id="KW-1185">Reference proteome</keyword>
<dbReference type="AlphaFoldDB" id="A0A1G9MVC1"/>
<dbReference type="RefSeq" id="WP_089729110.1">
    <property type="nucleotide sequence ID" value="NZ_FNGI01000007.1"/>
</dbReference>
<dbReference type="GO" id="GO:0016788">
    <property type="term" value="F:hydrolase activity, acting on ester bonds"/>
    <property type="evidence" value="ECO:0007669"/>
    <property type="project" value="InterPro"/>
</dbReference>
<feature type="domain" description="VRR-NUC" evidence="5">
    <location>
        <begin position="77"/>
        <end position="137"/>
    </location>
</feature>
<evidence type="ECO:0000256" key="4">
    <source>
        <dbReference type="SAM" id="MobiDB-lite"/>
    </source>
</evidence>
<keyword evidence="2" id="KW-0540">Nuclease</keyword>
<dbReference type="GO" id="GO:0003676">
    <property type="term" value="F:nucleic acid binding"/>
    <property type="evidence" value="ECO:0007669"/>
    <property type="project" value="InterPro"/>
</dbReference>
<organism evidence="6 7">
    <name type="scientific">Modicisalibacter muralis</name>
    <dbReference type="NCBI Taxonomy" id="119000"/>
    <lineage>
        <taxon>Bacteria</taxon>
        <taxon>Pseudomonadati</taxon>
        <taxon>Pseudomonadota</taxon>
        <taxon>Gammaproteobacteria</taxon>
        <taxon>Oceanospirillales</taxon>
        <taxon>Halomonadaceae</taxon>
        <taxon>Modicisalibacter</taxon>
    </lineage>
</organism>
<evidence type="ECO:0000256" key="1">
    <source>
        <dbReference type="ARBA" id="ARBA00001946"/>
    </source>
</evidence>
<evidence type="ECO:0000256" key="3">
    <source>
        <dbReference type="ARBA" id="ARBA00022801"/>
    </source>
</evidence>
<evidence type="ECO:0000313" key="7">
    <source>
        <dbReference type="Proteomes" id="UP000198654"/>
    </source>
</evidence>
<feature type="region of interest" description="Disordered" evidence="4">
    <location>
        <begin position="1"/>
        <end position="31"/>
    </location>
</feature>
<gene>
    <name evidence="6" type="ORF">SAMN05661010_02535</name>
</gene>
<evidence type="ECO:0000259" key="5">
    <source>
        <dbReference type="Pfam" id="PF08774"/>
    </source>
</evidence>
<dbReference type="Gene3D" id="3.40.1350.10">
    <property type="match status" value="1"/>
</dbReference>
<dbReference type="InterPro" id="IPR011856">
    <property type="entry name" value="tRNA_endonuc-like_dom_sf"/>
</dbReference>
<dbReference type="Proteomes" id="UP000198654">
    <property type="component" value="Unassembled WGS sequence"/>
</dbReference>
<reference evidence="6 7" key="1">
    <citation type="submission" date="2016-10" db="EMBL/GenBank/DDBJ databases">
        <authorList>
            <person name="de Groot N.N."/>
        </authorList>
    </citation>
    <scope>NUCLEOTIDE SEQUENCE [LARGE SCALE GENOMIC DNA]</scope>
    <source>
        <strain evidence="6 7">DSM 14789</strain>
    </source>
</reference>
<sequence>MGWSNRAFEGTRRKRSVNKDGSLRKNPRQLEEREHAAAVAWLHGESLRGSEVGGLYEPFFHPPNGGNRDAVAGAKLKAQGAKAGVSDFIFLCGRGGWLGLVVEFKAMPPNDARLSDSQRDWLTLSERHGYCAVLARGFFELRAVLQEYAGWPETVSTIDRREMQFGSVWRKGT</sequence>
<dbReference type="GO" id="GO:0004518">
    <property type="term" value="F:nuclease activity"/>
    <property type="evidence" value="ECO:0007669"/>
    <property type="project" value="UniProtKB-KW"/>
</dbReference>
<accession>A0A1G9MVC1</accession>
<evidence type="ECO:0000313" key="6">
    <source>
        <dbReference type="EMBL" id="SDL78169.1"/>
    </source>
</evidence>
<keyword evidence="3" id="KW-0378">Hydrolase</keyword>
<protein>
    <submittedName>
        <fullName evidence="6">VRR-NUC domain-containing protein</fullName>
    </submittedName>
</protein>
<dbReference type="OrthoDB" id="9793683at2"/>
<dbReference type="Pfam" id="PF08774">
    <property type="entry name" value="VRR_NUC"/>
    <property type="match status" value="1"/>
</dbReference>
<dbReference type="STRING" id="119000.SAMN05661010_02535"/>
<feature type="compositionally biased region" description="Basic and acidic residues" evidence="4">
    <location>
        <begin position="17"/>
        <end position="31"/>
    </location>
</feature>
<comment type="cofactor">
    <cofactor evidence="1">
        <name>Mg(2+)</name>
        <dbReference type="ChEBI" id="CHEBI:18420"/>
    </cofactor>
</comment>
<dbReference type="InterPro" id="IPR014883">
    <property type="entry name" value="VRR_NUC"/>
</dbReference>
<name>A0A1G9MVC1_9GAMM</name>